<name>K9IFW7_DESRO</name>
<proteinExistence type="evidence at transcript level"/>
<feature type="chain" id="PRO_5003932163" evidence="1">
    <location>
        <begin position="20"/>
        <end position="84"/>
    </location>
</feature>
<reference evidence="2" key="1">
    <citation type="submission" date="2012-11" db="EMBL/GenBank/DDBJ databases">
        <title>The Vampirome: Transcriptome and Proteome Analysis of the Submandibular and Accessory Glands of the Vampire Bat and Vector of Human Rabies, Desmodus rotundus.</title>
        <authorList>
            <person name="Francischetti I.M.B."/>
            <person name="Assumpcao T.C.F."/>
            <person name="Ma D."/>
            <person name="Vicente E.C."/>
            <person name="Ribeiro J.M.C."/>
        </authorList>
    </citation>
    <scope>NUCLEOTIDE SEQUENCE</scope>
    <source>
        <tissue evidence="2">Salivary gland</tissue>
    </source>
</reference>
<dbReference type="AlphaFoldDB" id="K9IFW7"/>
<dbReference type="EMBL" id="GABZ01008722">
    <property type="protein sequence ID" value="JAA44803.1"/>
    <property type="molecule type" value="mRNA"/>
</dbReference>
<keyword evidence="1" id="KW-0732">Signal</keyword>
<protein>
    <submittedName>
        <fullName evidence="2">Putative secreted protein</fullName>
    </submittedName>
</protein>
<feature type="signal peptide" evidence="1">
    <location>
        <begin position="1"/>
        <end position="19"/>
    </location>
</feature>
<accession>K9IFW7</accession>
<evidence type="ECO:0000256" key="1">
    <source>
        <dbReference type="SAM" id="SignalP"/>
    </source>
</evidence>
<evidence type="ECO:0000313" key="2">
    <source>
        <dbReference type="EMBL" id="JAA44803.1"/>
    </source>
</evidence>
<sequence length="84" mass="9533">MSFLLLVTVLQFFSLQSLSVPGQLETQKPFYCTCTRPWFFSANPKSLLAPRCSHVVLPFHIIISKLLLCLHTPHFLWVTTSAPS</sequence>
<organism evidence="2">
    <name type="scientific">Desmodus rotundus</name>
    <name type="common">Vampire bat</name>
    <dbReference type="NCBI Taxonomy" id="9430"/>
    <lineage>
        <taxon>Eukaryota</taxon>
        <taxon>Metazoa</taxon>
        <taxon>Chordata</taxon>
        <taxon>Craniata</taxon>
        <taxon>Vertebrata</taxon>
        <taxon>Euteleostomi</taxon>
        <taxon>Mammalia</taxon>
        <taxon>Eutheria</taxon>
        <taxon>Laurasiatheria</taxon>
        <taxon>Chiroptera</taxon>
        <taxon>Yangochiroptera</taxon>
        <taxon>Phyllostomidae</taxon>
        <taxon>Desmodontinae</taxon>
        <taxon>Desmodus</taxon>
    </lineage>
</organism>